<name>A0A1F4RBB5_UNCSA</name>
<dbReference type="Proteomes" id="UP000176938">
    <property type="component" value="Unassembled WGS sequence"/>
</dbReference>
<evidence type="ECO:0000313" key="1">
    <source>
        <dbReference type="EMBL" id="OGC05455.1"/>
    </source>
</evidence>
<proteinExistence type="predicted"/>
<dbReference type="AlphaFoldDB" id="A0A1F4RBB5"/>
<sequence length="378" mass="43739">MKPNAITLSYRERRLIWQVQRSLGIAANRLAHVKRTVELFHHLEGGRIGAFYHALLPENRRYEDHQKYLGHIRWVRENLEALCSADRFSLETGMRLHDIGYAVDTGGNHSEAGYQFLKSNDALWLELGLQPPVSRKRVEFIIRYHGFFTDIDFLYFADLMELFTGAQKSTLIVVNSLDSAAKPIGDKFHSILFSRLLQRYQRFVQEGVKLSDQDRLQQLFGPCNYVWLEEGDFTRLDKLIGETGLNRSQGFRRLLDRAYFWCWPLLKDIVTPEIAIGSSYFTPVKVEYLPQLVNLLAILSRTEELFDEPEKIVIDTAFAYNDLKSRAPILEKLRVDLNQPLGQIKQIAATQFRYGQNITLEIVQTEPETAMIKIGLLE</sequence>
<reference evidence="1 2" key="1">
    <citation type="journal article" date="2016" name="Nat. Commun.">
        <title>Thousands of microbial genomes shed light on interconnected biogeochemical processes in an aquifer system.</title>
        <authorList>
            <person name="Anantharaman K."/>
            <person name="Brown C.T."/>
            <person name="Hug L.A."/>
            <person name="Sharon I."/>
            <person name="Castelle C.J."/>
            <person name="Probst A.J."/>
            <person name="Thomas B.C."/>
            <person name="Singh A."/>
            <person name="Wilkins M.J."/>
            <person name="Karaoz U."/>
            <person name="Brodie E.L."/>
            <person name="Williams K.H."/>
            <person name="Hubbard S.S."/>
            <person name="Banfield J.F."/>
        </authorList>
    </citation>
    <scope>NUCLEOTIDE SEQUENCE [LARGE SCALE GENOMIC DNA]</scope>
</reference>
<dbReference type="SUPFAM" id="SSF109604">
    <property type="entry name" value="HD-domain/PDEase-like"/>
    <property type="match status" value="1"/>
</dbReference>
<evidence type="ECO:0000313" key="2">
    <source>
        <dbReference type="Proteomes" id="UP000176938"/>
    </source>
</evidence>
<dbReference type="Gene3D" id="1.10.3210.10">
    <property type="entry name" value="Hypothetical protein af1432"/>
    <property type="match status" value="1"/>
</dbReference>
<organism evidence="1 2">
    <name type="scientific">candidate division WOR-1 bacterium RIFCSPLOWO2_02_FULL_46_20</name>
    <dbReference type="NCBI Taxonomy" id="1802567"/>
    <lineage>
        <taxon>Bacteria</taxon>
        <taxon>Bacillati</taxon>
        <taxon>Saganbacteria</taxon>
    </lineage>
</organism>
<evidence type="ECO:0008006" key="3">
    <source>
        <dbReference type="Google" id="ProtNLM"/>
    </source>
</evidence>
<protein>
    <recommendedName>
        <fullName evidence="3">HD domain-containing protein</fullName>
    </recommendedName>
</protein>
<comment type="caution">
    <text evidence="1">The sequence shown here is derived from an EMBL/GenBank/DDBJ whole genome shotgun (WGS) entry which is preliminary data.</text>
</comment>
<accession>A0A1F4RBB5</accession>
<gene>
    <name evidence="1" type="ORF">A3H38_05665</name>
</gene>
<dbReference type="EMBL" id="METP01000040">
    <property type="protein sequence ID" value="OGC05455.1"/>
    <property type="molecule type" value="Genomic_DNA"/>
</dbReference>